<dbReference type="EMBL" id="CP111017">
    <property type="protein sequence ID" value="WAR08401.1"/>
    <property type="molecule type" value="Genomic_DNA"/>
</dbReference>
<organism evidence="1 2">
    <name type="scientific">Mya arenaria</name>
    <name type="common">Soft-shell clam</name>
    <dbReference type="NCBI Taxonomy" id="6604"/>
    <lineage>
        <taxon>Eukaryota</taxon>
        <taxon>Metazoa</taxon>
        <taxon>Spiralia</taxon>
        <taxon>Lophotrochozoa</taxon>
        <taxon>Mollusca</taxon>
        <taxon>Bivalvia</taxon>
        <taxon>Autobranchia</taxon>
        <taxon>Heteroconchia</taxon>
        <taxon>Euheterodonta</taxon>
        <taxon>Imparidentia</taxon>
        <taxon>Neoheterodontei</taxon>
        <taxon>Myida</taxon>
        <taxon>Myoidea</taxon>
        <taxon>Myidae</taxon>
        <taxon>Mya</taxon>
    </lineage>
</organism>
<proteinExistence type="predicted"/>
<accession>A0ABY7EHX5</accession>
<evidence type="ECO:0000313" key="2">
    <source>
        <dbReference type="Proteomes" id="UP001164746"/>
    </source>
</evidence>
<keyword evidence="2" id="KW-1185">Reference proteome</keyword>
<sequence>MYELTTVMRQKYDAEFAHRLNRISRNSDVNEYNAHALTKKAGQTFTSVASDYTQGKVSASGEKNINRTGLNTYAEEDTEHSISFAVKRKWELYDDS</sequence>
<protein>
    <submittedName>
        <fullName evidence="1">Uncharacterized protein</fullName>
    </submittedName>
</protein>
<dbReference type="Proteomes" id="UP001164746">
    <property type="component" value="Chromosome 6"/>
</dbReference>
<gene>
    <name evidence="1" type="ORF">MAR_018359</name>
</gene>
<evidence type="ECO:0000313" key="1">
    <source>
        <dbReference type="EMBL" id="WAR08401.1"/>
    </source>
</evidence>
<name>A0ABY7EHX5_MYAAR</name>
<reference evidence="1" key="1">
    <citation type="submission" date="2022-11" db="EMBL/GenBank/DDBJ databases">
        <title>Centuries of genome instability and evolution in soft-shell clam transmissible cancer (bioRxiv).</title>
        <authorList>
            <person name="Hart S.F.M."/>
            <person name="Yonemitsu M.A."/>
            <person name="Giersch R.M."/>
            <person name="Beal B.F."/>
            <person name="Arriagada G."/>
            <person name="Davis B.W."/>
            <person name="Ostrander E.A."/>
            <person name="Goff S.P."/>
            <person name="Metzger M.J."/>
        </authorList>
    </citation>
    <scope>NUCLEOTIDE SEQUENCE</scope>
    <source>
        <strain evidence="1">MELC-2E11</strain>
        <tissue evidence="1">Siphon/mantle</tissue>
    </source>
</reference>